<protein>
    <submittedName>
        <fullName evidence="1">YokU family protein</fullName>
    </submittedName>
</protein>
<dbReference type="AlphaFoldDB" id="A0A9Q4HH04"/>
<comment type="caution">
    <text evidence="1">The sequence shown here is derived from an EMBL/GenBank/DDBJ whole genome shotgun (WGS) entry which is preliminary data.</text>
</comment>
<proteinExistence type="predicted"/>
<name>A0A9Q4HH04_BACSC</name>
<dbReference type="NCBIfam" id="TIGR03829">
    <property type="entry name" value="YokU_near_AblA"/>
    <property type="match status" value="1"/>
</dbReference>
<organism evidence="1 2">
    <name type="scientific">Bacillus spizizenii</name>
    <name type="common">Bacillus subtilis subsp. spizizenii</name>
    <dbReference type="NCBI Taxonomy" id="96241"/>
    <lineage>
        <taxon>Bacteria</taxon>
        <taxon>Bacillati</taxon>
        <taxon>Bacillota</taxon>
        <taxon>Bacilli</taxon>
        <taxon>Bacillales</taxon>
        <taxon>Bacillaceae</taxon>
        <taxon>Bacillus</taxon>
    </lineage>
</organism>
<dbReference type="EMBL" id="JALAPQ010000006">
    <property type="protein sequence ID" value="MCY8456392.1"/>
    <property type="molecule type" value="Genomic_DNA"/>
</dbReference>
<dbReference type="InterPro" id="IPR022451">
    <property type="entry name" value="CHP03829_YokU"/>
</dbReference>
<accession>A0A9Q4HH04</accession>
<sequence>MKACEWCGELEAVSGRNTVYWELPDGTRAIELIDTPAMVCASCGMTYQEEATIKEIEDQLLLIQTKKLPESLTYQQLMETERILKRNYFDFS</sequence>
<dbReference type="InterPro" id="IPR022453">
    <property type="entry name" value="Znf_MqsA-type"/>
</dbReference>
<reference evidence="1" key="1">
    <citation type="submission" date="2022-02" db="EMBL/GenBank/DDBJ databases">
        <title>Crop Bioprotection Bacillus Genome Sequencing.</title>
        <authorList>
            <person name="Dunlap C."/>
        </authorList>
    </citation>
    <scope>NUCLEOTIDE SEQUENCE</scope>
    <source>
        <strain evidence="1">WR1O2A-53</strain>
    </source>
</reference>
<dbReference type="Pfam" id="PF14122">
    <property type="entry name" value="YokU"/>
    <property type="match status" value="1"/>
</dbReference>
<gene>
    <name evidence="1" type="ORF">MOC89_05730</name>
</gene>
<dbReference type="Proteomes" id="UP001078573">
    <property type="component" value="Unassembled WGS sequence"/>
</dbReference>
<evidence type="ECO:0000313" key="1">
    <source>
        <dbReference type="EMBL" id="MCY8456392.1"/>
    </source>
</evidence>
<evidence type="ECO:0000313" key="2">
    <source>
        <dbReference type="Proteomes" id="UP001078573"/>
    </source>
</evidence>
<dbReference type="NCBIfam" id="TIGR03831">
    <property type="entry name" value="YgiT_finger"/>
    <property type="match status" value="1"/>
</dbReference>
<dbReference type="CDD" id="cd12870">
    <property type="entry name" value="MqsA"/>
    <property type="match status" value="1"/>
</dbReference>